<keyword evidence="2" id="KW-1185">Reference proteome</keyword>
<name>A0A3P7P6K0_DIBLA</name>
<dbReference type="Proteomes" id="UP000281553">
    <property type="component" value="Unassembled WGS sequence"/>
</dbReference>
<accession>A0A3P7P6K0</accession>
<sequence>AKTRRWRVIFIGGERKQATSVVDAQDGFPRWDCEYIFSSFPSPSLNSTPPKPIDSVAMLVIDGKERHVGQVVVPLAEIADIRTAPVLITSNLRIADLQPTKHNSCPCGQLSFWIWVEDLWPEGTIPGGAKSLSGSHSFKGSLSQLGSAIKGQ</sequence>
<dbReference type="OrthoDB" id="6235726at2759"/>
<evidence type="ECO:0000313" key="1">
    <source>
        <dbReference type="EMBL" id="VDN15989.1"/>
    </source>
</evidence>
<proteinExistence type="predicted"/>
<reference evidence="1 2" key="1">
    <citation type="submission" date="2018-11" db="EMBL/GenBank/DDBJ databases">
        <authorList>
            <consortium name="Pathogen Informatics"/>
        </authorList>
    </citation>
    <scope>NUCLEOTIDE SEQUENCE [LARGE SCALE GENOMIC DNA]</scope>
</reference>
<gene>
    <name evidence="1" type="ORF">DILT_LOCUS11820</name>
</gene>
<dbReference type="EMBL" id="UYRU01064304">
    <property type="protein sequence ID" value="VDN15989.1"/>
    <property type="molecule type" value="Genomic_DNA"/>
</dbReference>
<organism evidence="1 2">
    <name type="scientific">Dibothriocephalus latus</name>
    <name type="common">Fish tapeworm</name>
    <name type="synonym">Diphyllobothrium latum</name>
    <dbReference type="NCBI Taxonomy" id="60516"/>
    <lineage>
        <taxon>Eukaryota</taxon>
        <taxon>Metazoa</taxon>
        <taxon>Spiralia</taxon>
        <taxon>Lophotrochozoa</taxon>
        <taxon>Platyhelminthes</taxon>
        <taxon>Cestoda</taxon>
        <taxon>Eucestoda</taxon>
        <taxon>Diphyllobothriidea</taxon>
        <taxon>Diphyllobothriidae</taxon>
        <taxon>Dibothriocephalus</taxon>
    </lineage>
</organism>
<feature type="non-terminal residue" evidence="1">
    <location>
        <position position="1"/>
    </location>
</feature>
<dbReference type="AlphaFoldDB" id="A0A3P7P6K0"/>
<evidence type="ECO:0008006" key="3">
    <source>
        <dbReference type="Google" id="ProtNLM"/>
    </source>
</evidence>
<evidence type="ECO:0000313" key="2">
    <source>
        <dbReference type="Proteomes" id="UP000281553"/>
    </source>
</evidence>
<protein>
    <recommendedName>
        <fullName evidence="3">C2 domain-containing protein</fullName>
    </recommendedName>
</protein>